<keyword evidence="4" id="KW-1185">Reference proteome</keyword>
<evidence type="ECO:0000256" key="1">
    <source>
        <dbReference type="SAM" id="MobiDB-lite"/>
    </source>
</evidence>
<dbReference type="PANTHER" id="PTHR39470">
    <property type="entry name" value="CHROMOSOME 10, WHOLE GENOME SHOTGUN SEQUENCE"/>
    <property type="match status" value="1"/>
</dbReference>
<keyword evidence="2" id="KW-1133">Transmembrane helix</keyword>
<organism evidence="3 4">
    <name type="scientific">Malassezia caprae</name>
    <dbReference type="NCBI Taxonomy" id="1381934"/>
    <lineage>
        <taxon>Eukaryota</taxon>
        <taxon>Fungi</taxon>
        <taxon>Dikarya</taxon>
        <taxon>Basidiomycota</taxon>
        <taxon>Ustilaginomycotina</taxon>
        <taxon>Malasseziomycetes</taxon>
        <taxon>Malasseziales</taxon>
        <taxon>Malasseziaceae</taxon>
        <taxon>Malassezia</taxon>
    </lineage>
</organism>
<keyword evidence="2" id="KW-0472">Membrane</keyword>
<dbReference type="PROSITE" id="PS51257">
    <property type="entry name" value="PROKAR_LIPOPROTEIN"/>
    <property type="match status" value="1"/>
</dbReference>
<gene>
    <name evidence="3" type="ORF">MCAP1_002520</name>
</gene>
<protein>
    <submittedName>
        <fullName evidence="3">Uncharacterized protein</fullName>
    </submittedName>
</protein>
<feature type="transmembrane region" description="Helical" evidence="2">
    <location>
        <begin position="21"/>
        <end position="39"/>
    </location>
</feature>
<reference evidence="3" key="1">
    <citation type="submission" date="2023-03" db="EMBL/GenBank/DDBJ databases">
        <title>Mating type loci evolution in Malassezia.</title>
        <authorList>
            <person name="Coelho M.A."/>
        </authorList>
    </citation>
    <scope>NUCLEOTIDE SEQUENCE</scope>
    <source>
        <strain evidence="3">CBS 10434</strain>
    </source>
</reference>
<feature type="compositionally biased region" description="Basic and acidic residues" evidence="1">
    <location>
        <begin position="284"/>
        <end position="294"/>
    </location>
</feature>
<feature type="region of interest" description="Disordered" evidence="1">
    <location>
        <begin position="281"/>
        <end position="305"/>
    </location>
</feature>
<sequence>MHPRRPAPPAPGQGPPPLSPFETWIAFPMLFAACVYNTLQLVPVALLPPTLARVLGYPSDLFRLARLATTTPTRELREALAPAGWMAGTAIVRLWREKHGAQAMENLLWRLSSKLYLVLGAEPLMACAFCSSDTEYKAYAIYQVLTVYLAHAWVLALLTMPAFGTLPAFMDYVLQRGRVAPPDELRPVRTRAHMRIVALSALAVLSALDVVRILWATDVPVQGSWQHWHANAHLARHMLLSLLLTLVWICTRVQLPAIKVIHALQAMSAVAGAVEARSAAARGSPDRGTTHADPDASVAVPRATS</sequence>
<dbReference type="PANTHER" id="PTHR39470:SF1">
    <property type="entry name" value="CHORISMATE SYNTHASE PROTEIN"/>
    <property type="match status" value="1"/>
</dbReference>
<evidence type="ECO:0000256" key="2">
    <source>
        <dbReference type="SAM" id="Phobius"/>
    </source>
</evidence>
<accession>A0AAF0E8J0</accession>
<evidence type="ECO:0000313" key="3">
    <source>
        <dbReference type="EMBL" id="WFD20276.1"/>
    </source>
</evidence>
<evidence type="ECO:0000313" key="4">
    <source>
        <dbReference type="Proteomes" id="UP001220961"/>
    </source>
</evidence>
<dbReference type="AlphaFoldDB" id="A0AAF0E8J0"/>
<keyword evidence="2" id="KW-0812">Transmembrane</keyword>
<dbReference type="Proteomes" id="UP001220961">
    <property type="component" value="Chromosome 5"/>
</dbReference>
<name>A0AAF0E8J0_9BASI</name>
<proteinExistence type="predicted"/>
<dbReference type="EMBL" id="CP119912">
    <property type="protein sequence ID" value="WFD20276.1"/>
    <property type="molecule type" value="Genomic_DNA"/>
</dbReference>
<feature type="transmembrane region" description="Helical" evidence="2">
    <location>
        <begin position="152"/>
        <end position="174"/>
    </location>
</feature>